<dbReference type="InterPro" id="IPR029052">
    <property type="entry name" value="Metallo-depent_PP-like"/>
</dbReference>
<reference evidence="7 8" key="1">
    <citation type="submission" date="2024-02" db="EMBL/GenBank/DDBJ databases">
        <authorList>
            <person name="Chen Y."/>
            <person name="Shah S."/>
            <person name="Dougan E. K."/>
            <person name="Thang M."/>
            <person name="Chan C."/>
        </authorList>
    </citation>
    <scope>NUCLEOTIDE SEQUENCE [LARGE SCALE GENOMIC DNA]</scope>
</reference>
<evidence type="ECO:0000313" key="7">
    <source>
        <dbReference type="EMBL" id="CAK9088138.1"/>
    </source>
</evidence>
<dbReference type="InterPro" id="IPR008334">
    <property type="entry name" value="5'-Nucleotdase_C"/>
</dbReference>
<gene>
    <name evidence="7" type="ORF">CCMP2556_LOCUS42538</name>
</gene>
<comment type="caution">
    <text evidence="7">The sequence shown here is derived from an EMBL/GenBank/DDBJ whole genome shotgun (WGS) entry which is preliminary data.</text>
</comment>
<dbReference type="Pfam" id="PF02872">
    <property type="entry name" value="5_nucleotid_C"/>
    <property type="match status" value="1"/>
</dbReference>
<dbReference type="PANTHER" id="PTHR11575">
    <property type="entry name" value="5'-NUCLEOTIDASE-RELATED"/>
    <property type="match status" value="1"/>
</dbReference>
<dbReference type="InterPro" id="IPR036907">
    <property type="entry name" value="5'-Nucleotdase_C_sf"/>
</dbReference>
<evidence type="ECO:0000256" key="3">
    <source>
        <dbReference type="ARBA" id="ARBA00022837"/>
    </source>
</evidence>
<evidence type="ECO:0000256" key="1">
    <source>
        <dbReference type="ARBA" id="ARBA00006654"/>
    </source>
</evidence>
<dbReference type="Gene3D" id="3.90.780.10">
    <property type="entry name" value="5'-Nucleotidase, C-terminal domain"/>
    <property type="match status" value="1"/>
</dbReference>
<keyword evidence="4" id="KW-0378">Hydrolase</keyword>
<dbReference type="SUPFAM" id="SSF56300">
    <property type="entry name" value="Metallo-dependent phosphatases"/>
    <property type="match status" value="1"/>
</dbReference>
<feature type="region of interest" description="Disordered" evidence="5">
    <location>
        <begin position="1"/>
        <end position="30"/>
    </location>
</feature>
<name>A0ABP0QIU0_9DINO</name>
<dbReference type="SUPFAM" id="SSF47473">
    <property type="entry name" value="EF-hand"/>
    <property type="match status" value="1"/>
</dbReference>
<keyword evidence="2" id="KW-0732">Signal</keyword>
<accession>A0ABP0QIU0</accession>
<evidence type="ECO:0000313" key="8">
    <source>
        <dbReference type="Proteomes" id="UP001642484"/>
    </source>
</evidence>
<dbReference type="Gene3D" id="3.60.21.10">
    <property type="match status" value="1"/>
</dbReference>
<keyword evidence="4" id="KW-0547">Nucleotide-binding</keyword>
<sequence>MGCGSSSRAQVQQDPDAVVPNAPSSGDEKNANLPECRLRIFHINDVYRLDNLPVLRSCIDARSEGVNVLTTLAGDFVAPSLLSSIDHGRGMVTALNAIPVQAVCFGNHECDIPFRSLVSRIKEFNGVWLNSNMPSMLEESELDGQLAEHQLLKLDGGRSVILTGFCVGGGRFSWLYRKNAFNGHADRITPVLDAVDEVVSKAYTAYPEADCVIPLTHQDLPEDIEMTTRGHDFPVILGGHDHDVVCEKHNGTHIVKAGEDAQNVAVIDLVWEQGAPKNSPPKVTVELIPLEPGPSVESVAYEADPTMQESIELLQKPAIELQLATLAAIHSPLDDPLSSVGVRFHECSMATLLASSLREVGGADGALMNAGSIRGEKVYPDGKIRFADLAAEVPFPSTLIVARIPGAVLTKAVAQSRAPWHGAETPRAGAPAGSTSHALHFDDGIKSDPISEELIEVAGKPFEPDSMYDIVIDSFLMHNDAVLKEYSTAHPEHVPSEETGRPALPMLVQYFCDKVWCSLCDIDGDGEVQIEEVDEFFDLADTDGNGKLDVDELMVAMSLKLGDLDVTKVLAQQCVSLADEDGDGKVSKEELQKFMKAEAAARTNRTI</sequence>
<protein>
    <recommendedName>
        <fullName evidence="6">EF-hand domain-containing protein</fullName>
    </recommendedName>
</protein>
<organism evidence="7 8">
    <name type="scientific">Durusdinium trenchii</name>
    <dbReference type="NCBI Taxonomy" id="1381693"/>
    <lineage>
        <taxon>Eukaryota</taxon>
        <taxon>Sar</taxon>
        <taxon>Alveolata</taxon>
        <taxon>Dinophyceae</taxon>
        <taxon>Suessiales</taxon>
        <taxon>Symbiodiniaceae</taxon>
        <taxon>Durusdinium</taxon>
    </lineage>
</organism>
<dbReference type="Pfam" id="PF00149">
    <property type="entry name" value="Metallophos"/>
    <property type="match status" value="1"/>
</dbReference>
<proteinExistence type="inferred from homology"/>
<dbReference type="InterPro" id="IPR004843">
    <property type="entry name" value="Calcineurin-like_PHP"/>
</dbReference>
<evidence type="ECO:0000256" key="2">
    <source>
        <dbReference type="ARBA" id="ARBA00022729"/>
    </source>
</evidence>
<dbReference type="Gene3D" id="1.10.238.10">
    <property type="entry name" value="EF-hand"/>
    <property type="match status" value="1"/>
</dbReference>
<dbReference type="CDD" id="cd00051">
    <property type="entry name" value="EFh"/>
    <property type="match status" value="1"/>
</dbReference>
<evidence type="ECO:0000256" key="5">
    <source>
        <dbReference type="SAM" id="MobiDB-lite"/>
    </source>
</evidence>
<feature type="domain" description="EF-hand" evidence="6">
    <location>
        <begin position="566"/>
        <end position="601"/>
    </location>
</feature>
<dbReference type="PROSITE" id="PS00018">
    <property type="entry name" value="EF_HAND_1"/>
    <property type="match status" value="2"/>
</dbReference>
<dbReference type="PRINTS" id="PR01607">
    <property type="entry name" value="APYRASEFAMLY"/>
</dbReference>
<dbReference type="EMBL" id="CAXAMN010024606">
    <property type="protein sequence ID" value="CAK9088138.1"/>
    <property type="molecule type" value="Genomic_DNA"/>
</dbReference>
<dbReference type="InterPro" id="IPR018247">
    <property type="entry name" value="EF_Hand_1_Ca_BS"/>
</dbReference>
<keyword evidence="3" id="KW-0106">Calcium</keyword>
<evidence type="ECO:0000256" key="4">
    <source>
        <dbReference type="RuleBase" id="RU362119"/>
    </source>
</evidence>
<keyword evidence="8" id="KW-1185">Reference proteome</keyword>
<dbReference type="Proteomes" id="UP001642484">
    <property type="component" value="Unassembled WGS sequence"/>
</dbReference>
<dbReference type="Pfam" id="PF13499">
    <property type="entry name" value="EF-hand_7"/>
    <property type="match status" value="1"/>
</dbReference>
<feature type="domain" description="EF-hand" evidence="6">
    <location>
        <begin position="528"/>
        <end position="563"/>
    </location>
</feature>
<dbReference type="SUPFAM" id="SSF55816">
    <property type="entry name" value="5'-nucleotidase (syn. UDP-sugar hydrolase), C-terminal domain"/>
    <property type="match status" value="1"/>
</dbReference>
<dbReference type="InterPro" id="IPR006179">
    <property type="entry name" value="5_nucleotidase/apyrase"/>
</dbReference>
<dbReference type="InterPro" id="IPR011992">
    <property type="entry name" value="EF-hand-dom_pair"/>
</dbReference>
<dbReference type="PROSITE" id="PS50222">
    <property type="entry name" value="EF_HAND_2"/>
    <property type="match status" value="2"/>
</dbReference>
<dbReference type="PANTHER" id="PTHR11575:SF48">
    <property type="entry name" value="5'-NUCLEOTIDASE"/>
    <property type="match status" value="1"/>
</dbReference>
<evidence type="ECO:0000259" key="6">
    <source>
        <dbReference type="PROSITE" id="PS50222"/>
    </source>
</evidence>
<dbReference type="SMART" id="SM00054">
    <property type="entry name" value="EFh"/>
    <property type="match status" value="2"/>
</dbReference>
<dbReference type="InterPro" id="IPR002048">
    <property type="entry name" value="EF_hand_dom"/>
</dbReference>
<comment type="similarity">
    <text evidence="1 4">Belongs to the 5'-nucleotidase family.</text>
</comment>
<feature type="compositionally biased region" description="Polar residues" evidence="5">
    <location>
        <begin position="1"/>
        <end position="13"/>
    </location>
</feature>